<evidence type="ECO:0000313" key="2">
    <source>
        <dbReference type="Proteomes" id="UP000004491"/>
    </source>
</evidence>
<gene>
    <name evidence="1" type="ORF">Rifp1Sym_by00190</name>
</gene>
<protein>
    <submittedName>
        <fullName evidence="1">Uncharacterized protein</fullName>
    </submittedName>
</protein>
<comment type="caution">
    <text evidence="1">The sequence shown here is derived from an EMBL/GenBank/DDBJ whole genome shotgun (WGS) entry which is preliminary data.</text>
</comment>
<keyword evidence="2" id="KW-1185">Reference proteome</keyword>
<name>G2DED5_9GAMM</name>
<reference evidence="1" key="1">
    <citation type="journal article" date="2011" name="ISME J.">
        <title>The endosymbionts of the deep-sea tubeworms Riftia pachyptila and Tevnia jerichonana share an identical physiology as revealed by proteogenomic analyses.</title>
        <authorList>
            <person name="Gardebrecht A."/>
            <person name="Markert S."/>
            <person name="Felbeck H."/>
            <person name="Thuermer A."/>
            <person name="Albrecht D."/>
            <person name="Wollherr A."/>
            <person name="Kabisch J."/>
            <person name="Lehmann R."/>
            <person name="Daniel R."/>
            <person name="Liesegang H."/>
            <person name="Hecker M."/>
            <person name="Sievert S.M."/>
            <person name="Schweder T."/>
        </authorList>
    </citation>
    <scope>NUCLEOTIDE SEQUENCE [LARGE SCALE GENOMIC DNA]</scope>
</reference>
<evidence type="ECO:0000313" key="1">
    <source>
        <dbReference type="EMBL" id="EGV51033.1"/>
    </source>
</evidence>
<dbReference type="Proteomes" id="UP000004491">
    <property type="component" value="Unassembled WGS sequence"/>
</dbReference>
<sequence>MHWRMALMGPEVALRDEWNDSALEDGLVVWYQTRGDGVIDGAA</sequence>
<dbReference type="EMBL" id="AFOC01000052">
    <property type="protein sequence ID" value="EGV51033.1"/>
    <property type="molecule type" value="Genomic_DNA"/>
</dbReference>
<proteinExistence type="predicted"/>
<accession>G2DED5</accession>
<dbReference type="AlphaFoldDB" id="G2DED5"/>
<organism evidence="1 2">
    <name type="scientific">endosymbiont of Riftia pachyptila</name>
    <name type="common">vent Ph05</name>
    <dbReference type="NCBI Taxonomy" id="1048808"/>
    <lineage>
        <taxon>Bacteria</taxon>
        <taxon>Pseudomonadati</taxon>
        <taxon>Pseudomonadota</taxon>
        <taxon>Gammaproteobacteria</taxon>
        <taxon>sulfur-oxidizing symbionts</taxon>
    </lineage>
</organism>